<dbReference type="InterPro" id="IPR002213">
    <property type="entry name" value="UDP_glucos_trans"/>
</dbReference>
<accession>A0ABV5ZTW5</accession>
<gene>
    <name evidence="2" type="ORF">ACFFQA_04530</name>
</gene>
<name>A0ABV5ZTW5_9PSEU</name>
<dbReference type="InterPro" id="IPR050426">
    <property type="entry name" value="Glycosyltransferase_28"/>
</dbReference>
<comment type="caution">
    <text evidence="2">The sequence shown here is derived from an EMBL/GenBank/DDBJ whole genome shotgun (WGS) entry which is preliminary data.</text>
</comment>
<evidence type="ECO:0000313" key="2">
    <source>
        <dbReference type="EMBL" id="MFB9903196.1"/>
    </source>
</evidence>
<dbReference type="Gene3D" id="3.40.50.2000">
    <property type="entry name" value="Glycogen Phosphorylase B"/>
    <property type="match status" value="2"/>
</dbReference>
<dbReference type="SUPFAM" id="SSF53756">
    <property type="entry name" value="UDP-Glycosyltransferase/glycogen phosphorylase"/>
    <property type="match status" value="1"/>
</dbReference>
<evidence type="ECO:0000313" key="3">
    <source>
        <dbReference type="Proteomes" id="UP001589693"/>
    </source>
</evidence>
<dbReference type="EMBL" id="JBHLZU010000003">
    <property type="protein sequence ID" value="MFB9903196.1"/>
    <property type="molecule type" value="Genomic_DNA"/>
</dbReference>
<keyword evidence="3" id="KW-1185">Reference proteome</keyword>
<sequence length="430" mass="44250">MPRILVASLPFAGHVGAMTAVAGELVRRGHEVVAHTGAKYAPRFTTAGAKWLAWSQATDFDDADLAATFPEVGDGKGVRGGKANTELVLFGTGAGQAEDILAEARREPFDLIVGDHLAFGAALAGEVLGMPWASVAVTPLSLTSRDLPPAGMPVLPATGPVGRARDAVLRGLAKAAYRRFADPMHNRMRSAMGLGPAPAGSGLDSLYSPHLVLAQGVPGLEYHRGDLPSHFRFVGRLAAAAATGTELPPWWPELAAARAEGRPVVHVTQGTLDVDPNDLLKPAISGLADRRVLVVCTTGGAPPSALGALPDNVRAASFLPHDLLLPLVDVMVTNGGWGGVLAAVRAGVPLVVAGASLDKPEVARRVAWSGTGVDLGTGRPGASKVSRAVLQVVSQPRFRQRAQELSVSLTAAGGADAAGGLLEGLLAARR</sequence>
<feature type="domain" description="Erythromycin biosynthesis protein CIII-like C-terminal" evidence="1">
    <location>
        <begin position="303"/>
        <end position="406"/>
    </location>
</feature>
<proteinExistence type="predicted"/>
<dbReference type="Pfam" id="PF06722">
    <property type="entry name" value="EryCIII-like_C"/>
    <property type="match status" value="1"/>
</dbReference>
<dbReference type="RefSeq" id="WP_377850326.1">
    <property type="nucleotide sequence ID" value="NZ_JBHLZU010000003.1"/>
</dbReference>
<dbReference type="InterPro" id="IPR010610">
    <property type="entry name" value="EryCIII-like_C"/>
</dbReference>
<dbReference type="PANTHER" id="PTHR48050:SF13">
    <property type="entry name" value="STEROL 3-BETA-GLUCOSYLTRANSFERASE UGT80A2"/>
    <property type="match status" value="1"/>
</dbReference>
<dbReference type="PANTHER" id="PTHR48050">
    <property type="entry name" value="STEROL 3-BETA-GLUCOSYLTRANSFERASE"/>
    <property type="match status" value="1"/>
</dbReference>
<dbReference type="CDD" id="cd03784">
    <property type="entry name" value="GT1_Gtf-like"/>
    <property type="match status" value="1"/>
</dbReference>
<dbReference type="Proteomes" id="UP001589693">
    <property type="component" value="Unassembled WGS sequence"/>
</dbReference>
<protein>
    <submittedName>
        <fullName evidence="2">Glycosyltransferase</fullName>
    </submittedName>
</protein>
<reference evidence="2 3" key="1">
    <citation type="submission" date="2024-09" db="EMBL/GenBank/DDBJ databases">
        <authorList>
            <person name="Sun Q."/>
            <person name="Mori K."/>
        </authorList>
    </citation>
    <scope>NUCLEOTIDE SEQUENCE [LARGE SCALE GENOMIC DNA]</scope>
    <source>
        <strain evidence="2 3">TBRC 7907</strain>
    </source>
</reference>
<organism evidence="2 3">
    <name type="scientific">Allokutzneria oryzae</name>
    <dbReference type="NCBI Taxonomy" id="1378989"/>
    <lineage>
        <taxon>Bacteria</taxon>
        <taxon>Bacillati</taxon>
        <taxon>Actinomycetota</taxon>
        <taxon>Actinomycetes</taxon>
        <taxon>Pseudonocardiales</taxon>
        <taxon>Pseudonocardiaceae</taxon>
        <taxon>Allokutzneria</taxon>
    </lineage>
</organism>
<evidence type="ECO:0000259" key="1">
    <source>
        <dbReference type="Pfam" id="PF06722"/>
    </source>
</evidence>